<dbReference type="GeneID" id="66132331"/>
<comment type="caution">
    <text evidence="3">The sequence shown here is derived from an EMBL/GenBank/DDBJ whole genome shotgun (WGS) entry which is preliminary data.</text>
</comment>
<dbReference type="EMBL" id="JXMW01000018">
    <property type="protein sequence ID" value="OQD58356.1"/>
    <property type="molecule type" value="Genomic_DNA"/>
</dbReference>
<dbReference type="InterPro" id="IPR046260">
    <property type="entry name" value="HFX_2341-like_N"/>
</dbReference>
<proteinExistence type="predicted"/>
<dbReference type="InterPro" id="IPR011335">
    <property type="entry name" value="Restrct_endonuc-II-like"/>
</dbReference>
<gene>
    <name evidence="3" type="ORF">MBBAR_18c00080</name>
</gene>
<dbReference type="Pfam" id="PF01022">
    <property type="entry name" value="HTH_5"/>
    <property type="match status" value="1"/>
</dbReference>
<name>A0A1V6N1H2_METAZ</name>
<dbReference type="InterPro" id="IPR001845">
    <property type="entry name" value="HTH_ArsR_DNA-bd_dom"/>
</dbReference>
<dbReference type="Pfam" id="PF19810">
    <property type="entry name" value="HFX_2341_N"/>
    <property type="match status" value="1"/>
</dbReference>
<evidence type="ECO:0000259" key="1">
    <source>
        <dbReference type="Pfam" id="PF01022"/>
    </source>
</evidence>
<dbReference type="OrthoDB" id="76943at2157"/>
<evidence type="ECO:0000313" key="3">
    <source>
        <dbReference type="EMBL" id="OQD58356.1"/>
    </source>
</evidence>
<dbReference type="NCBIfam" id="TIGR01884">
    <property type="entry name" value="cas_HTH"/>
    <property type="match status" value="1"/>
</dbReference>
<dbReference type="Gene3D" id="3.40.50.10770">
    <property type="entry name" value="Hypothetical protein VC1899 like domain (Restriction endonuclease-like)"/>
    <property type="match status" value="1"/>
</dbReference>
<protein>
    <submittedName>
        <fullName evidence="3">CRISPR associated protein</fullName>
    </submittedName>
</protein>
<dbReference type="Gene3D" id="1.10.10.10">
    <property type="entry name" value="Winged helix-like DNA-binding domain superfamily/Winged helix DNA-binding domain"/>
    <property type="match status" value="1"/>
</dbReference>
<feature type="domain" description="HFX-2341-like N-terminal" evidence="2">
    <location>
        <begin position="8"/>
        <end position="110"/>
    </location>
</feature>
<dbReference type="GO" id="GO:0003700">
    <property type="term" value="F:DNA-binding transcription factor activity"/>
    <property type="evidence" value="ECO:0007669"/>
    <property type="project" value="InterPro"/>
</dbReference>
<evidence type="ECO:0000259" key="2">
    <source>
        <dbReference type="Pfam" id="PF19810"/>
    </source>
</evidence>
<evidence type="ECO:0000313" key="4">
    <source>
        <dbReference type="Proteomes" id="UP000191661"/>
    </source>
</evidence>
<dbReference type="AlphaFoldDB" id="A0A1V6N1H2"/>
<dbReference type="InterPro" id="IPR036390">
    <property type="entry name" value="WH_DNA-bd_sf"/>
</dbReference>
<feature type="domain" description="HTH arsR-type" evidence="1">
    <location>
        <begin position="138"/>
        <end position="183"/>
    </location>
</feature>
<dbReference type="SUPFAM" id="SSF52980">
    <property type="entry name" value="Restriction endonuclease-like"/>
    <property type="match status" value="1"/>
</dbReference>
<dbReference type="RefSeq" id="WP_042703930.1">
    <property type="nucleotide sequence ID" value="NZ_JXMW01000018.1"/>
</dbReference>
<organism evidence="3 4">
    <name type="scientific">Methanobrevibacter arboriphilus JCM 13429 = DSM 1125</name>
    <dbReference type="NCBI Taxonomy" id="1300164"/>
    <lineage>
        <taxon>Archaea</taxon>
        <taxon>Methanobacteriati</taxon>
        <taxon>Methanobacteriota</taxon>
        <taxon>Methanomada group</taxon>
        <taxon>Methanobacteria</taxon>
        <taxon>Methanobacteriales</taxon>
        <taxon>Methanobacteriaceae</taxon>
        <taxon>Methanobrevibacter</taxon>
    </lineage>
</organism>
<accession>A0A1V6N1H2</accession>
<dbReference type="InterPro" id="IPR010163">
    <property type="entry name" value="Csa3"/>
</dbReference>
<reference evidence="3 4" key="1">
    <citation type="submission" date="2014-12" db="EMBL/GenBank/DDBJ databases">
        <title>Genome sequence of Methanobrevibacter arboriphilicus DH1, DSM1125.</title>
        <authorList>
            <person name="Poehlein A."/>
            <person name="Thauer R.K."/>
            <person name="Seedorf H."/>
            <person name="Daniel R."/>
        </authorList>
    </citation>
    <scope>NUCLEOTIDE SEQUENCE [LARGE SCALE GENOMIC DNA]</scope>
    <source>
        <strain evidence="3 4">DH1</strain>
    </source>
</reference>
<dbReference type="Proteomes" id="UP000191661">
    <property type="component" value="Unassembled WGS sequence"/>
</dbReference>
<dbReference type="SUPFAM" id="SSF46785">
    <property type="entry name" value="Winged helix' DNA-binding domain"/>
    <property type="match status" value="1"/>
</dbReference>
<keyword evidence="4" id="KW-1185">Reference proteome</keyword>
<sequence>METTLISTIYDVEPVMICITKFSPKKVLLLTEDNGSDVMRESKETLEKAFGRFIDIKSQETDSNDSVKIASGVADAIEKEKKSGNKIVVNISGGERPQALGTLFGAYSKHQFVDRIVYVDNSTKEVMDLPILKYGISSTKKEILKCLINGSNSVKELSDKIEISRGMTYNHIRELRDMGLIDKEILEITTAGRLAII</sequence>
<dbReference type="InterPro" id="IPR036388">
    <property type="entry name" value="WH-like_DNA-bd_sf"/>
</dbReference>